<reference evidence="2" key="1">
    <citation type="submission" date="2021-01" db="EMBL/GenBank/DDBJ databases">
        <title>Adiantum capillus-veneris genome.</title>
        <authorList>
            <person name="Fang Y."/>
            <person name="Liao Q."/>
        </authorList>
    </citation>
    <scope>NUCLEOTIDE SEQUENCE</scope>
    <source>
        <strain evidence="2">H3</strain>
        <tissue evidence="2">Leaf</tissue>
    </source>
</reference>
<evidence type="ECO:0000256" key="1">
    <source>
        <dbReference type="SAM" id="MobiDB-lite"/>
    </source>
</evidence>
<comment type="caution">
    <text evidence="2">The sequence shown here is derived from an EMBL/GenBank/DDBJ whole genome shotgun (WGS) entry which is preliminary data.</text>
</comment>
<dbReference type="Proteomes" id="UP000886520">
    <property type="component" value="Chromosome 20"/>
</dbReference>
<dbReference type="InterPro" id="IPR053273">
    <property type="entry name" value="CST_Regulator"/>
</dbReference>
<dbReference type="EMBL" id="JABFUD020000020">
    <property type="protein sequence ID" value="KAI5063824.1"/>
    <property type="molecule type" value="Genomic_DNA"/>
</dbReference>
<organism evidence="2 3">
    <name type="scientific">Adiantum capillus-veneris</name>
    <name type="common">Maidenhair fern</name>
    <dbReference type="NCBI Taxonomy" id="13818"/>
    <lineage>
        <taxon>Eukaryota</taxon>
        <taxon>Viridiplantae</taxon>
        <taxon>Streptophyta</taxon>
        <taxon>Embryophyta</taxon>
        <taxon>Tracheophyta</taxon>
        <taxon>Polypodiopsida</taxon>
        <taxon>Polypodiidae</taxon>
        <taxon>Polypodiales</taxon>
        <taxon>Pteridineae</taxon>
        <taxon>Pteridaceae</taxon>
        <taxon>Vittarioideae</taxon>
        <taxon>Adiantum</taxon>
    </lineage>
</organism>
<accession>A0A9D4UAW4</accession>
<dbReference type="OrthoDB" id="778244at2759"/>
<evidence type="ECO:0000313" key="2">
    <source>
        <dbReference type="EMBL" id="KAI5063824.1"/>
    </source>
</evidence>
<name>A0A9D4UAW4_ADICA</name>
<dbReference type="PANTHER" id="PTHR34659">
    <property type="entry name" value="BNAA05G11610D PROTEIN"/>
    <property type="match status" value="1"/>
</dbReference>
<evidence type="ECO:0000313" key="3">
    <source>
        <dbReference type="Proteomes" id="UP000886520"/>
    </source>
</evidence>
<proteinExistence type="predicted"/>
<protein>
    <submittedName>
        <fullName evidence="2">Uncharacterized protein</fullName>
    </submittedName>
</protein>
<sequence length="474" mass="53115">MTWHGKTAKVVLSLHRSQQLHFSSSAKQAPDMGPKNSTATCASALPPRDLSWIDRMYMKFETMCVEVDKNPSLLLQETSKYVESQVNAVGVNVKKLCTELIQDLISTPMLSPEGVDKKLECALHCKCHCMDLEKPKLIGTDAAGIDNGDDTFDNTVYQKEDMMKEEGSQVEMPNIVEKGGSKVEVKNIDVAREPQNPKIFEVCGPDLNNTHGKDDINKGRKLSTLIRQLEIEDIGGYKSCEEELDLAKGFKSVQQEEFKGNCKSTVAGENKSTSEVSVRGIMETAVSRSEAVFAEHTSRLKADDNKERVGANVSNATYVKGYTNTFLGSQNDKLKPEFLQEMRARSAEDLCKRPVSDADFPNVLIGERELLLNTHACYAKSTLIAEDLQAEEVKDSIRTDGSFQSLCTYDLKDDEPITMSEFFNKEDVHDEEQSAHWFVGEDLRKALQPDIFSVEKSRYGESFVNEFDLDWELL</sequence>
<dbReference type="AlphaFoldDB" id="A0A9D4UAW4"/>
<dbReference type="PANTHER" id="PTHR34659:SF1">
    <property type="entry name" value="PROTEIN EGT2"/>
    <property type="match status" value="1"/>
</dbReference>
<feature type="region of interest" description="Disordered" evidence="1">
    <location>
        <begin position="23"/>
        <end position="42"/>
    </location>
</feature>
<gene>
    <name evidence="2" type="ORF">GOP47_0020494</name>
</gene>
<keyword evidence="3" id="KW-1185">Reference proteome</keyword>